<reference evidence="2 3" key="1">
    <citation type="submission" date="2020-08" db="EMBL/GenBank/DDBJ databases">
        <title>Genomic Encyclopedia of Type Strains, Phase IV (KMG-V): Genome sequencing to study the core and pangenomes of soil and plant-associated prokaryotes.</title>
        <authorList>
            <person name="Whitman W."/>
        </authorList>
    </citation>
    <scope>NUCLEOTIDE SEQUENCE [LARGE SCALE GENOMIC DNA]</scope>
    <source>
        <strain evidence="2 3">SEMIA 414</strain>
    </source>
</reference>
<dbReference type="Proteomes" id="UP000533724">
    <property type="component" value="Unassembled WGS sequence"/>
</dbReference>
<name>A0A7W6UK08_9HYPH</name>
<evidence type="ECO:0000313" key="3">
    <source>
        <dbReference type="Proteomes" id="UP000533724"/>
    </source>
</evidence>
<keyword evidence="1" id="KW-1133">Transmembrane helix</keyword>
<keyword evidence="1" id="KW-0472">Membrane</keyword>
<sequence length="66" mass="7400">MIEITKNIRAHFSMTSSFAFAWERRSNRENVPDRGNGMALIFGFILSVLLMGVASNFVPCLPPDQP</sequence>
<dbReference type="EMBL" id="JACIHI010000006">
    <property type="protein sequence ID" value="MBB4439623.1"/>
    <property type="molecule type" value="Genomic_DNA"/>
</dbReference>
<feature type="transmembrane region" description="Helical" evidence="1">
    <location>
        <begin position="38"/>
        <end position="58"/>
    </location>
</feature>
<dbReference type="RefSeq" id="WP_184499860.1">
    <property type="nucleotide sequence ID" value="NZ_JACIHI010000006.1"/>
</dbReference>
<proteinExistence type="predicted"/>
<evidence type="ECO:0000313" key="2">
    <source>
        <dbReference type="EMBL" id="MBB4439623.1"/>
    </source>
</evidence>
<gene>
    <name evidence="2" type="ORF">GGE15_002894</name>
</gene>
<comment type="caution">
    <text evidence="2">The sequence shown here is derived from an EMBL/GenBank/DDBJ whole genome shotgun (WGS) entry which is preliminary data.</text>
</comment>
<organism evidence="2 3">
    <name type="scientific">Rhizobium esperanzae</name>
    <dbReference type="NCBI Taxonomy" id="1967781"/>
    <lineage>
        <taxon>Bacteria</taxon>
        <taxon>Pseudomonadati</taxon>
        <taxon>Pseudomonadota</taxon>
        <taxon>Alphaproteobacteria</taxon>
        <taxon>Hyphomicrobiales</taxon>
        <taxon>Rhizobiaceae</taxon>
        <taxon>Rhizobium/Agrobacterium group</taxon>
        <taxon>Rhizobium</taxon>
    </lineage>
</organism>
<dbReference type="AlphaFoldDB" id="A0A7W6UK08"/>
<keyword evidence="1" id="KW-0812">Transmembrane</keyword>
<protein>
    <submittedName>
        <fullName evidence="2">Uncharacterized protein</fullName>
    </submittedName>
</protein>
<accession>A0A7W6UK08</accession>
<evidence type="ECO:0000256" key="1">
    <source>
        <dbReference type="SAM" id="Phobius"/>
    </source>
</evidence>